<protein>
    <submittedName>
        <fullName evidence="2">Uncharacterized protein</fullName>
    </submittedName>
</protein>
<keyword evidence="1" id="KW-0812">Transmembrane</keyword>
<feature type="transmembrane region" description="Helical" evidence="1">
    <location>
        <begin position="12"/>
        <end position="34"/>
    </location>
</feature>
<organism evidence="2">
    <name type="scientific">marine metagenome</name>
    <dbReference type="NCBI Taxonomy" id="408172"/>
    <lineage>
        <taxon>unclassified sequences</taxon>
        <taxon>metagenomes</taxon>
        <taxon>ecological metagenomes</taxon>
    </lineage>
</organism>
<sequence length="77" mass="8064">MKEAVSQLHEWIKVVTQVGLGLVALGIVVEIVFGKEAIFGSSVVNNLSVIVGDIGGENGFVGLVAILIITAIFLNRS</sequence>
<feature type="transmembrane region" description="Helical" evidence="1">
    <location>
        <begin position="54"/>
        <end position="74"/>
    </location>
</feature>
<proteinExistence type="predicted"/>
<accession>A0A382BP54</accession>
<keyword evidence="1" id="KW-1133">Transmembrane helix</keyword>
<name>A0A382BP54_9ZZZZ</name>
<reference evidence="2" key="1">
    <citation type="submission" date="2018-05" db="EMBL/GenBank/DDBJ databases">
        <authorList>
            <person name="Lanie J.A."/>
            <person name="Ng W.-L."/>
            <person name="Kazmierczak K.M."/>
            <person name="Andrzejewski T.M."/>
            <person name="Davidsen T.M."/>
            <person name="Wayne K.J."/>
            <person name="Tettelin H."/>
            <person name="Glass J.I."/>
            <person name="Rusch D."/>
            <person name="Podicherti R."/>
            <person name="Tsui H.-C.T."/>
            <person name="Winkler M.E."/>
        </authorList>
    </citation>
    <scope>NUCLEOTIDE SEQUENCE</scope>
</reference>
<gene>
    <name evidence="2" type="ORF">METZ01_LOCUS167801</name>
</gene>
<evidence type="ECO:0000313" key="2">
    <source>
        <dbReference type="EMBL" id="SVB14947.1"/>
    </source>
</evidence>
<dbReference type="EMBL" id="UINC01030478">
    <property type="protein sequence ID" value="SVB14947.1"/>
    <property type="molecule type" value="Genomic_DNA"/>
</dbReference>
<evidence type="ECO:0000256" key="1">
    <source>
        <dbReference type="SAM" id="Phobius"/>
    </source>
</evidence>
<dbReference type="AlphaFoldDB" id="A0A382BP54"/>
<keyword evidence="1" id="KW-0472">Membrane</keyword>